<keyword evidence="3" id="KW-1005">Bacterial flagellum biogenesis</keyword>
<feature type="region of interest" description="Disordered" evidence="5">
    <location>
        <begin position="138"/>
        <end position="162"/>
    </location>
</feature>
<protein>
    <submittedName>
        <fullName evidence="6">Flagellar protein FlgN</fullName>
    </submittedName>
</protein>
<evidence type="ECO:0000256" key="1">
    <source>
        <dbReference type="ARBA" id="ARBA00002397"/>
    </source>
</evidence>
<dbReference type="GO" id="GO:0044780">
    <property type="term" value="P:bacterial-type flagellum assembly"/>
    <property type="evidence" value="ECO:0007669"/>
    <property type="project" value="InterPro"/>
</dbReference>
<dbReference type="EMBL" id="CP090569">
    <property type="protein sequence ID" value="USF88106.1"/>
    <property type="molecule type" value="Genomic_DNA"/>
</dbReference>
<accession>A0A9J6ZZD8</accession>
<evidence type="ECO:0000256" key="5">
    <source>
        <dbReference type="SAM" id="MobiDB-lite"/>
    </source>
</evidence>
<dbReference type="Proteomes" id="UP001056649">
    <property type="component" value="Chromosome"/>
</dbReference>
<dbReference type="KEGG" id="eps:L0Y14_02355"/>
<comment type="similarity">
    <text evidence="2">Belongs to the FlgN family.</text>
</comment>
<keyword evidence="6" id="KW-0282">Flagellum</keyword>
<dbReference type="InterPro" id="IPR007809">
    <property type="entry name" value="FlgN-like"/>
</dbReference>
<evidence type="ECO:0000313" key="7">
    <source>
        <dbReference type="Proteomes" id="UP001056649"/>
    </source>
</evidence>
<dbReference type="RefSeq" id="WP_005962931.1">
    <property type="nucleotide sequence ID" value="NZ_CP090569.1"/>
</dbReference>
<dbReference type="Pfam" id="PF05130">
    <property type="entry name" value="FlgN"/>
    <property type="match status" value="1"/>
</dbReference>
<keyword evidence="7" id="KW-1185">Reference proteome</keyword>
<dbReference type="SUPFAM" id="SSF140566">
    <property type="entry name" value="FlgN-like"/>
    <property type="match status" value="1"/>
</dbReference>
<organism evidence="6 7">
    <name type="scientific">Candidatus Endoriftia persephonae</name>
    <dbReference type="NCBI Taxonomy" id="393765"/>
    <lineage>
        <taxon>Bacteria</taxon>
        <taxon>Pseudomonadati</taxon>
        <taxon>Pseudomonadota</taxon>
        <taxon>Gammaproteobacteria</taxon>
        <taxon>Chromatiales</taxon>
        <taxon>Sedimenticolaceae</taxon>
        <taxon>Candidatus Endoriftia</taxon>
    </lineage>
</organism>
<dbReference type="Gene3D" id="1.20.58.300">
    <property type="entry name" value="FlgN-like"/>
    <property type="match status" value="1"/>
</dbReference>
<keyword evidence="6" id="KW-0969">Cilium</keyword>
<name>A0A9J6ZZD8_9GAMM</name>
<feature type="compositionally biased region" description="Basic residues" evidence="5">
    <location>
        <begin position="153"/>
        <end position="162"/>
    </location>
</feature>
<evidence type="ECO:0000256" key="2">
    <source>
        <dbReference type="ARBA" id="ARBA00007703"/>
    </source>
</evidence>
<evidence type="ECO:0000256" key="3">
    <source>
        <dbReference type="ARBA" id="ARBA00022795"/>
    </source>
</evidence>
<gene>
    <name evidence="6" type="ORF">L0Y14_02355</name>
</gene>
<keyword evidence="6" id="KW-0966">Cell projection</keyword>
<proteinExistence type="inferred from homology"/>
<dbReference type="InterPro" id="IPR036679">
    <property type="entry name" value="FlgN-like_sf"/>
</dbReference>
<reference evidence="6" key="1">
    <citation type="journal article" date="2022" name="Mol. Ecol. Resour.">
        <title>The complete and closed genome of the facultative generalist Candidatus Endoriftia persephone from deep-sea hydrothermal vents.</title>
        <authorList>
            <person name="de Oliveira A.L."/>
            <person name="Srivastava A."/>
            <person name="Espada-Hinojosa S."/>
            <person name="Bright M."/>
        </authorList>
    </citation>
    <scope>NUCLEOTIDE SEQUENCE</scope>
    <source>
        <strain evidence="6">Tica-EPR-9o50.N</strain>
    </source>
</reference>
<evidence type="ECO:0000313" key="6">
    <source>
        <dbReference type="EMBL" id="USF88106.1"/>
    </source>
</evidence>
<sequence length="162" mass="18070">MDNHPKLRERFSRILQRESEATEQLLALLKQEYALLKSTAPAEQLEALNQQKEQQILNVAQAVEAHNRLLRELGLNNNGEETRKLIEQLDGSGLLQQQWQAFLEQVDASQKQNGINGGLLTLSQRQAAQGLDILRGIGENQKSYGPSGESRSHSHSHSLGKA</sequence>
<keyword evidence="4" id="KW-0175">Coiled coil</keyword>
<dbReference type="AlphaFoldDB" id="A0A9J6ZZD8"/>
<feature type="coiled-coil region" evidence="4">
    <location>
        <begin position="12"/>
        <end position="65"/>
    </location>
</feature>
<evidence type="ECO:0000256" key="4">
    <source>
        <dbReference type="SAM" id="Coils"/>
    </source>
</evidence>
<comment type="function">
    <text evidence="1">Required for the efficient initiation of filament assembly.</text>
</comment>